<sequence>MTALESAEDSVASMLEGRDDRWYPAFHIAARAGWINDPNGLCHFNGRYHVFFQHNPFGSGWGHIHWGHVSSADLVAWRREPIAMAPELDAERDGVFSGSAAVLPDAEGVPTLAVLYTGHRWRDDGSGGALQSQCLATSRDGAAFTKHGVVIACPDGVPDFRDPKIWCTDGRWYLVVGVQTPDGHGEVWLYSSDATTAEGLIDWRFDRVLYRDPQPGVFMAECPDFFPLTAPDGRRRWVLVYCAMGARSEGLQDGTGHEPTNIARYVVGDWAPGRPFTDVTAPRPCDRGPSYYAPQSMATPDGRRLTIGWMSAVGGVDGPPEPPQAADGWCGQLTVPRELSLGVGDTLLAVPARELAGLRTGTRSLGRLELSAGQVAQLAEDVDAAEIELDVSSGSVTLTVGLTPGGGGSRIDCDAATGAVTLSCRTAGGDVVTNRAPARRPGADRNPGSDRPTEPLRVRVLADRGSVEVFAAGRVISSTVFPPAGPRAIELSCSQAASLICRIHRMARIWETPDR</sequence>
<dbReference type="PANTHER" id="PTHR43101:SF1">
    <property type="entry name" value="BETA-FRUCTOSIDASE"/>
    <property type="match status" value="1"/>
</dbReference>
<evidence type="ECO:0000256" key="6">
    <source>
        <dbReference type="SAM" id="MobiDB-lite"/>
    </source>
</evidence>
<feature type="region of interest" description="Disordered" evidence="6">
    <location>
        <begin position="432"/>
        <end position="454"/>
    </location>
</feature>
<keyword evidence="3 5" id="KW-0378">Hydrolase</keyword>
<dbReference type="Pfam" id="PF00251">
    <property type="entry name" value="Glyco_hydro_32N"/>
    <property type="match status" value="1"/>
</dbReference>
<dbReference type="InterPro" id="IPR051214">
    <property type="entry name" value="GH32_Enzymes"/>
</dbReference>
<dbReference type="HOGENOM" id="CLU_001528_7_0_11"/>
<dbReference type="PANTHER" id="PTHR43101">
    <property type="entry name" value="BETA-FRUCTOSIDASE"/>
    <property type="match status" value="1"/>
</dbReference>
<dbReference type="InterPro" id="IPR013189">
    <property type="entry name" value="Glyco_hydro_32_C"/>
</dbReference>
<evidence type="ECO:0000313" key="10">
    <source>
        <dbReference type="Proteomes" id="UP000000214"/>
    </source>
</evidence>
<dbReference type="InterPro" id="IPR023296">
    <property type="entry name" value="Glyco_hydro_beta-prop_sf"/>
</dbReference>
<dbReference type="KEGG" id="pbo:PACID_33010"/>
<dbReference type="Gene3D" id="2.60.120.560">
    <property type="entry name" value="Exo-inulinase, domain 1"/>
    <property type="match status" value="1"/>
</dbReference>
<evidence type="ECO:0000256" key="4">
    <source>
        <dbReference type="ARBA" id="ARBA00023295"/>
    </source>
</evidence>
<evidence type="ECO:0000259" key="7">
    <source>
        <dbReference type="Pfam" id="PF00251"/>
    </source>
</evidence>
<accession>K7SPA2</accession>
<name>K7SPA2_ACIA4</name>
<feature type="compositionally biased region" description="Basic and acidic residues" evidence="6">
    <location>
        <begin position="441"/>
        <end position="454"/>
    </location>
</feature>
<dbReference type="SUPFAM" id="SSF49899">
    <property type="entry name" value="Concanavalin A-like lectins/glucanases"/>
    <property type="match status" value="1"/>
</dbReference>
<feature type="domain" description="Glycosyl hydrolase family 32 C-terminal" evidence="8">
    <location>
        <begin position="380"/>
        <end position="492"/>
    </location>
</feature>
<dbReference type="eggNOG" id="COG1621">
    <property type="taxonomic scope" value="Bacteria"/>
</dbReference>
<keyword evidence="4 5" id="KW-0326">Glycosidase</keyword>
<feature type="domain" description="Glycosyl hydrolase family 32 N-terminal" evidence="7">
    <location>
        <begin position="27"/>
        <end position="348"/>
    </location>
</feature>
<protein>
    <recommendedName>
        <fullName evidence="2">beta-fructofuranosidase</fullName>
        <ecNumber evidence="2">3.2.1.26</ecNumber>
    </recommendedName>
</protein>
<dbReference type="SUPFAM" id="SSF75005">
    <property type="entry name" value="Arabinanase/levansucrase/invertase"/>
    <property type="match status" value="1"/>
</dbReference>
<evidence type="ECO:0000313" key="9">
    <source>
        <dbReference type="EMBL" id="AFV91060.1"/>
    </source>
</evidence>
<proteinExistence type="inferred from homology"/>
<dbReference type="InterPro" id="IPR013148">
    <property type="entry name" value="Glyco_hydro_32_N"/>
</dbReference>
<dbReference type="InterPro" id="IPR013320">
    <property type="entry name" value="ConA-like_dom_sf"/>
</dbReference>
<dbReference type="RefSeq" id="WP_015071952.1">
    <property type="nucleotide sequence ID" value="NC_019395.1"/>
</dbReference>
<dbReference type="EC" id="3.2.1.26" evidence="2"/>
<dbReference type="Pfam" id="PF08244">
    <property type="entry name" value="Glyco_hydro_32C"/>
    <property type="match status" value="1"/>
</dbReference>
<dbReference type="GO" id="GO:0005975">
    <property type="term" value="P:carbohydrate metabolic process"/>
    <property type="evidence" value="ECO:0007669"/>
    <property type="project" value="InterPro"/>
</dbReference>
<dbReference type="AlphaFoldDB" id="K7SPA2"/>
<dbReference type="PATRIC" id="fig|1171373.8.peg.3246"/>
<evidence type="ECO:0000259" key="8">
    <source>
        <dbReference type="Pfam" id="PF08244"/>
    </source>
</evidence>
<dbReference type="Proteomes" id="UP000000214">
    <property type="component" value="Chromosome"/>
</dbReference>
<dbReference type="GO" id="GO:0004564">
    <property type="term" value="F:beta-fructofuranosidase activity"/>
    <property type="evidence" value="ECO:0007669"/>
    <property type="project" value="UniProtKB-EC"/>
</dbReference>
<comment type="similarity">
    <text evidence="1 5">Belongs to the glycosyl hydrolase 32 family.</text>
</comment>
<dbReference type="InterPro" id="IPR001362">
    <property type="entry name" value="Glyco_hydro_32"/>
</dbReference>
<evidence type="ECO:0000256" key="1">
    <source>
        <dbReference type="ARBA" id="ARBA00009902"/>
    </source>
</evidence>
<dbReference type="EMBL" id="CP003493">
    <property type="protein sequence ID" value="AFV91060.1"/>
    <property type="molecule type" value="Genomic_DNA"/>
</dbReference>
<organism evidence="9 10">
    <name type="scientific">Acidipropionibacterium acidipropionici (strain ATCC 4875 / DSM 20272 / JCM 6432 / NBRC 12425 / NCIMB 8070 / 4)</name>
    <name type="common">Propionibacterium acidipropionici</name>
    <dbReference type="NCBI Taxonomy" id="1171373"/>
    <lineage>
        <taxon>Bacteria</taxon>
        <taxon>Bacillati</taxon>
        <taxon>Actinomycetota</taxon>
        <taxon>Actinomycetes</taxon>
        <taxon>Propionibacteriales</taxon>
        <taxon>Propionibacteriaceae</taxon>
        <taxon>Acidipropionibacterium</taxon>
    </lineage>
</organism>
<dbReference type="STRING" id="1171373.PACID_33010"/>
<dbReference type="SMART" id="SM00640">
    <property type="entry name" value="Glyco_32"/>
    <property type="match status" value="1"/>
</dbReference>
<dbReference type="CDD" id="cd08996">
    <property type="entry name" value="GH32_FFase"/>
    <property type="match status" value="1"/>
</dbReference>
<reference evidence="9 10" key="1">
    <citation type="journal article" date="2012" name="BMC Genomics">
        <title>The genome sequence of Propionibacterium acidipropionici provides insights into its biotechnological and industrial potential.</title>
        <authorList>
            <person name="Parizzi L.P."/>
            <person name="Grassi M.C."/>
            <person name="Llerena L.A."/>
            <person name="Carazzolle M.F."/>
            <person name="Queiroz V.L."/>
            <person name="Lunardi I."/>
            <person name="Zeidler A.F."/>
            <person name="Teixeira P.J."/>
            <person name="Mieczkowski P."/>
            <person name="Rincones J."/>
            <person name="Pereira G.A."/>
        </authorList>
    </citation>
    <scope>NUCLEOTIDE SEQUENCE [LARGE SCALE GENOMIC DNA]</scope>
    <source>
        <strain evidence="10">ATCC 4875 / DSM 20272 / JCM 6432 / NBRC 12425 / NCIMB 8070</strain>
    </source>
</reference>
<dbReference type="Gene3D" id="2.115.10.20">
    <property type="entry name" value="Glycosyl hydrolase domain, family 43"/>
    <property type="match status" value="1"/>
</dbReference>
<gene>
    <name evidence="9" type="ordered locus">PACID_33010</name>
</gene>
<evidence type="ECO:0000256" key="2">
    <source>
        <dbReference type="ARBA" id="ARBA00012758"/>
    </source>
</evidence>
<evidence type="ECO:0000256" key="5">
    <source>
        <dbReference type="RuleBase" id="RU362110"/>
    </source>
</evidence>
<evidence type="ECO:0000256" key="3">
    <source>
        <dbReference type="ARBA" id="ARBA00022801"/>
    </source>
</evidence>